<dbReference type="PROSITE" id="PS50110">
    <property type="entry name" value="RESPONSE_REGULATORY"/>
    <property type="match status" value="1"/>
</dbReference>
<evidence type="ECO:0000259" key="3">
    <source>
        <dbReference type="PROSITE" id="PS50110"/>
    </source>
</evidence>
<accession>A0A8J6ITR1</accession>
<reference evidence="4" key="1">
    <citation type="journal article" date="2018" name="Int. J. Syst. Evol. Microbiol.">
        <title>Neptunicella marina gen. nov., sp. nov., isolated from surface seawater.</title>
        <authorList>
            <person name="Liu X."/>
            <person name="Lai Q."/>
            <person name="Du Y."/>
            <person name="Zhang X."/>
            <person name="Liu Z."/>
            <person name="Sun F."/>
            <person name="Shao Z."/>
        </authorList>
    </citation>
    <scope>NUCLEOTIDE SEQUENCE</scope>
    <source>
        <strain evidence="4">S27-2</strain>
    </source>
</reference>
<dbReference type="InterPro" id="IPR036457">
    <property type="entry name" value="PPM-type-like_dom_sf"/>
</dbReference>
<evidence type="ECO:0000313" key="4">
    <source>
        <dbReference type="EMBL" id="MBC3765453.1"/>
    </source>
</evidence>
<keyword evidence="5" id="KW-1185">Reference proteome</keyword>
<gene>
    <name evidence="4" type="ORF">H8B19_06160</name>
</gene>
<dbReference type="SMART" id="SM00331">
    <property type="entry name" value="PP2C_SIG"/>
    <property type="match status" value="1"/>
</dbReference>
<dbReference type="Gene3D" id="3.40.50.2300">
    <property type="match status" value="1"/>
</dbReference>
<dbReference type="PANTHER" id="PTHR43156">
    <property type="entry name" value="STAGE II SPORULATION PROTEIN E-RELATED"/>
    <property type="match status" value="1"/>
</dbReference>
<dbReference type="GO" id="GO:0000160">
    <property type="term" value="P:phosphorelay signal transduction system"/>
    <property type="evidence" value="ECO:0007669"/>
    <property type="project" value="InterPro"/>
</dbReference>
<dbReference type="PANTHER" id="PTHR43156:SF2">
    <property type="entry name" value="STAGE II SPORULATION PROTEIN E"/>
    <property type="match status" value="1"/>
</dbReference>
<dbReference type="RefSeq" id="WP_186505933.1">
    <property type="nucleotide sequence ID" value="NZ_JACNEP010000004.1"/>
</dbReference>
<dbReference type="AlphaFoldDB" id="A0A8J6ITR1"/>
<evidence type="ECO:0000256" key="1">
    <source>
        <dbReference type="ARBA" id="ARBA00022801"/>
    </source>
</evidence>
<dbReference type="Pfam" id="PF07228">
    <property type="entry name" value="SpoIIE"/>
    <property type="match status" value="1"/>
</dbReference>
<sequence>MNLNIVVVDDDRLFNQMISTFLANRGMRVVSLFNLAEAKSYVSHHQPDFILLDILLEDGMGIDLLDYMPGPIGQIPIMMITAKDDQDTIQQCFRKGVSDYLIKPLNLDLMWLKIERLYRNSQLQNQVLSQADEMKRLINERDAEEQIARHVYEYLAGNANEQYRQVSSLIRSSSVFNGDIFISVKAPSGNLYSFLLDATGHGLVAAISVLPLVNSLPAMIQKGLDIALIAYELNQKLNLSIPDDRFVAGVMICVDIHTSQISIWNGGMPDVLVLDKKGNIVERVASQHMPLGILHANQFDASVTTVEINQQTAHLVFFSDGLIEQTSIEEEFYGEPRLLDVLANNNKVSLLLGEIEKDFDAFKGPVEQYDDVSVCQIDVLDWLKEAQYQQHLVSSKRANSQVSMDLTISGHLLNNVDSMTLINTLMGLADIPVALRQKAYTVCAELVSNALDHGVLNLNSNLKSDANGFLEYLSQRESACASLTASDYIDLHFKYDDQDQHIEFQVKDSGDGFVNKDMLPAKQDALSGRGLVLIEKLSAEVKRNDVGTQTEVVIK</sequence>
<dbReference type="InterPro" id="IPR052016">
    <property type="entry name" value="Bact_Sigma-Reg"/>
</dbReference>
<dbReference type="SUPFAM" id="SSF52172">
    <property type="entry name" value="CheY-like"/>
    <property type="match status" value="1"/>
</dbReference>
<dbReference type="InterPro" id="IPR003594">
    <property type="entry name" value="HATPase_dom"/>
</dbReference>
<dbReference type="InterPro" id="IPR011006">
    <property type="entry name" value="CheY-like_superfamily"/>
</dbReference>
<dbReference type="Pfam" id="PF13581">
    <property type="entry name" value="HATPase_c_2"/>
    <property type="match status" value="1"/>
</dbReference>
<protein>
    <submittedName>
        <fullName evidence="4">Fused response regulator/phosphatase</fullName>
    </submittedName>
</protein>
<dbReference type="Proteomes" id="UP000601768">
    <property type="component" value="Unassembled WGS sequence"/>
</dbReference>
<keyword evidence="2" id="KW-0597">Phosphoprotein</keyword>
<dbReference type="InterPro" id="IPR001789">
    <property type="entry name" value="Sig_transdc_resp-reg_receiver"/>
</dbReference>
<dbReference type="GO" id="GO:0016791">
    <property type="term" value="F:phosphatase activity"/>
    <property type="evidence" value="ECO:0007669"/>
    <property type="project" value="TreeGrafter"/>
</dbReference>
<dbReference type="EMBL" id="JACNEP010000004">
    <property type="protein sequence ID" value="MBC3765453.1"/>
    <property type="molecule type" value="Genomic_DNA"/>
</dbReference>
<dbReference type="Gene3D" id="3.60.40.10">
    <property type="entry name" value="PPM-type phosphatase domain"/>
    <property type="match status" value="1"/>
</dbReference>
<evidence type="ECO:0000313" key="5">
    <source>
        <dbReference type="Proteomes" id="UP000601768"/>
    </source>
</evidence>
<dbReference type="Gene3D" id="3.30.565.10">
    <property type="entry name" value="Histidine kinase-like ATPase, C-terminal domain"/>
    <property type="match status" value="1"/>
</dbReference>
<dbReference type="CDD" id="cd16936">
    <property type="entry name" value="HATPase_RsbW-like"/>
    <property type="match status" value="1"/>
</dbReference>
<evidence type="ECO:0000256" key="2">
    <source>
        <dbReference type="PROSITE-ProRule" id="PRU00169"/>
    </source>
</evidence>
<dbReference type="InterPro" id="IPR036890">
    <property type="entry name" value="HATPase_C_sf"/>
</dbReference>
<dbReference type="InterPro" id="IPR001932">
    <property type="entry name" value="PPM-type_phosphatase-like_dom"/>
</dbReference>
<feature type="modified residue" description="4-aspartylphosphate" evidence="2">
    <location>
        <position position="53"/>
    </location>
</feature>
<comment type="caution">
    <text evidence="4">The sequence shown here is derived from an EMBL/GenBank/DDBJ whole genome shotgun (WGS) entry which is preliminary data.</text>
</comment>
<feature type="domain" description="Response regulatory" evidence="3">
    <location>
        <begin position="4"/>
        <end position="118"/>
    </location>
</feature>
<dbReference type="CDD" id="cd00156">
    <property type="entry name" value="REC"/>
    <property type="match status" value="1"/>
</dbReference>
<reference evidence="4" key="2">
    <citation type="submission" date="2020-08" db="EMBL/GenBank/DDBJ databases">
        <authorList>
            <person name="Lai Q."/>
        </authorList>
    </citation>
    <scope>NUCLEOTIDE SEQUENCE</scope>
    <source>
        <strain evidence="4">S27-2</strain>
    </source>
</reference>
<name>A0A8J6ITR1_9ALTE</name>
<organism evidence="4 5">
    <name type="scientific">Neptunicella marina</name>
    <dbReference type="NCBI Taxonomy" id="2125989"/>
    <lineage>
        <taxon>Bacteria</taxon>
        <taxon>Pseudomonadati</taxon>
        <taxon>Pseudomonadota</taxon>
        <taxon>Gammaproteobacteria</taxon>
        <taxon>Alteromonadales</taxon>
        <taxon>Alteromonadaceae</taxon>
        <taxon>Neptunicella</taxon>
    </lineage>
</organism>
<proteinExistence type="predicted"/>
<dbReference type="SMART" id="SM00448">
    <property type="entry name" value="REC"/>
    <property type="match status" value="1"/>
</dbReference>
<keyword evidence="1" id="KW-0378">Hydrolase</keyword>
<dbReference type="Pfam" id="PF00072">
    <property type="entry name" value="Response_reg"/>
    <property type="match status" value="1"/>
</dbReference>